<feature type="transmembrane region" description="Helical" evidence="5">
    <location>
        <begin position="217"/>
        <end position="238"/>
    </location>
</feature>
<keyword evidence="5" id="KW-1133">Transmembrane helix</keyword>
<gene>
    <name evidence="6" type="ORF">DVH24_006888</name>
</gene>
<dbReference type="EMBL" id="RDQH01000334">
    <property type="protein sequence ID" value="RXH90943.1"/>
    <property type="molecule type" value="Genomic_DNA"/>
</dbReference>
<dbReference type="GO" id="GO:0005666">
    <property type="term" value="C:RNA polymerase III complex"/>
    <property type="evidence" value="ECO:0007669"/>
    <property type="project" value="TreeGrafter"/>
</dbReference>
<accession>A0A498JAV3</accession>
<evidence type="ECO:0000256" key="2">
    <source>
        <dbReference type="ARBA" id="ARBA00008352"/>
    </source>
</evidence>
<reference evidence="6 7" key="1">
    <citation type="submission" date="2018-10" db="EMBL/GenBank/DDBJ databases">
        <title>A high-quality apple genome assembly.</title>
        <authorList>
            <person name="Hu J."/>
        </authorList>
    </citation>
    <scope>NUCLEOTIDE SEQUENCE [LARGE SCALE GENOMIC DNA]</scope>
    <source>
        <strain evidence="7">cv. HFTH1</strain>
        <tissue evidence="6">Young leaf</tissue>
    </source>
</reference>
<keyword evidence="5" id="KW-0472">Membrane</keyword>
<comment type="similarity">
    <text evidence="2">Belongs to the eukaryotic RPC7 RNA polymerase subunit family.</text>
</comment>
<evidence type="ECO:0000256" key="4">
    <source>
        <dbReference type="SAM" id="MobiDB-lite"/>
    </source>
</evidence>
<dbReference type="Proteomes" id="UP000290289">
    <property type="component" value="Chromosome 8"/>
</dbReference>
<evidence type="ECO:0000313" key="7">
    <source>
        <dbReference type="Proteomes" id="UP000290289"/>
    </source>
</evidence>
<comment type="caution">
    <text evidence="6">The sequence shown here is derived from an EMBL/GenBank/DDBJ whole genome shotgun (WGS) entry which is preliminary data.</text>
</comment>
<keyword evidence="7" id="KW-1185">Reference proteome</keyword>
<keyword evidence="3" id="KW-0539">Nucleus</keyword>
<evidence type="ECO:0008006" key="8">
    <source>
        <dbReference type="Google" id="ProtNLM"/>
    </source>
</evidence>
<feature type="region of interest" description="Disordered" evidence="4">
    <location>
        <begin position="155"/>
        <end position="179"/>
    </location>
</feature>
<proteinExistence type="inferred from homology"/>
<dbReference type="PANTHER" id="PTHR15367">
    <property type="entry name" value="DNA-DIRECTED RNA POLYMERASE III"/>
    <property type="match status" value="1"/>
</dbReference>
<comment type="subcellular location">
    <subcellularLocation>
        <location evidence="1">Nucleus</location>
    </subcellularLocation>
</comment>
<evidence type="ECO:0000256" key="3">
    <source>
        <dbReference type="ARBA" id="ARBA00023242"/>
    </source>
</evidence>
<evidence type="ECO:0000313" key="6">
    <source>
        <dbReference type="EMBL" id="RXH90943.1"/>
    </source>
</evidence>
<evidence type="ECO:0000256" key="1">
    <source>
        <dbReference type="ARBA" id="ARBA00004123"/>
    </source>
</evidence>
<sequence>MAYRGRGCGGFSGGGGFGFAKQEPFVLFPDIDLRIPKGISDLEKKHTLAEEENLINQTRKFQNIWKGFPYYLEQSPSNEKQNMDVERYSDRTKPKTTIRRGSLFSILELKGFPQELTGGSRVQQPGRKRVRWNPDSELVKLDLFEKLEQCQGQNDAKEKKECEGEDVNENEEAESEDEDFSDDDYYKVLCPLDWENKMGLIKLWSCRTLILMMMKMIIIWKMTVTVGHIFLIRCNFYHTLTIWNN</sequence>
<dbReference type="AlphaFoldDB" id="A0A498JAV3"/>
<feature type="compositionally biased region" description="Acidic residues" evidence="4">
    <location>
        <begin position="163"/>
        <end position="179"/>
    </location>
</feature>
<name>A0A498JAV3_MALDO</name>
<keyword evidence="5" id="KW-0812">Transmembrane</keyword>
<organism evidence="6 7">
    <name type="scientific">Malus domestica</name>
    <name type="common">Apple</name>
    <name type="synonym">Pyrus malus</name>
    <dbReference type="NCBI Taxonomy" id="3750"/>
    <lineage>
        <taxon>Eukaryota</taxon>
        <taxon>Viridiplantae</taxon>
        <taxon>Streptophyta</taxon>
        <taxon>Embryophyta</taxon>
        <taxon>Tracheophyta</taxon>
        <taxon>Spermatophyta</taxon>
        <taxon>Magnoliopsida</taxon>
        <taxon>eudicotyledons</taxon>
        <taxon>Gunneridae</taxon>
        <taxon>Pentapetalae</taxon>
        <taxon>rosids</taxon>
        <taxon>fabids</taxon>
        <taxon>Rosales</taxon>
        <taxon>Rosaceae</taxon>
        <taxon>Amygdaloideae</taxon>
        <taxon>Maleae</taxon>
        <taxon>Malus</taxon>
    </lineage>
</organism>
<dbReference type="PANTHER" id="PTHR15367:SF2">
    <property type="entry name" value="DNA-DIRECTED RNA POLYMERASE III SUBUNIT"/>
    <property type="match status" value="1"/>
</dbReference>
<dbReference type="GO" id="GO:0006383">
    <property type="term" value="P:transcription by RNA polymerase III"/>
    <property type="evidence" value="ECO:0007669"/>
    <property type="project" value="InterPro"/>
</dbReference>
<evidence type="ECO:0000256" key="5">
    <source>
        <dbReference type="SAM" id="Phobius"/>
    </source>
</evidence>
<dbReference type="STRING" id="3750.A0A498JAV3"/>
<protein>
    <recommendedName>
        <fullName evidence="8">DNA-directed RNA polymerase III subunit</fullName>
    </recommendedName>
</protein>
<dbReference type="InterPro" id="IPR024661">
    <property type="entry name" value="RNA_pol_III_Rpc31"/>
</dbReference>